<protein>
    <recommendedName>
        <fullName evidence="1">BTB domain-containing protein</fullName>
    </recommendedName>
</protein>
<feature type="domain" description="BTB" evidence="1">
    <location>
        <begin position="17"/>
        <end position="88"/>
    </location>
</feature>
<accession>A0A9W4I7A6</accession>
<comment type="caution">
    <text evidence="2">The sequence shown here is derived from an EMBL/GenBank/DDBJ whole genome shotgun (WGS) entry which is preliminary data.</text>
</comment>
<dbReference type="OrthoDB" id="9997739at2759"/>
<evidence type="ECO:0000313" key="2">
    <source>
        <dbReference type="EMBL" id="CAG8248990.1"/>
    </source>
</evidence>
<keyword evidence="3" id="KW-1185">Reference proteome</keyword>
<dbReference type="Proteomes" id="UP001152649">
    <property type="component" value="Unassembled WGS sequence"/>
</dbReference>
<dbReference type="InterPro" id="IPR000210">
    <property type="entry name" value="BTB/POZ_dom"/>
</dbReference>
<proteinExistence type="predicted"/>
<reference evidence="2" key="1">
    <citation type="submission" date="2021-07" db="EMBL/GenBank/DDBJ databases">
        <authorList>
            <person name="Branca A.L. A."/>
        </authorList>
    </citation>
    <scope>NUCLEOTIDE SEQUENCE</scope>
</reference>
<dbReference type="PANTHER" id="PTHR47843">
    <property type="entry name" value="BTB DOMAIN-CONTAINING PROTEIN-RELATED"/>
    <property type="match status" value="1"/>
</dbReference>
<dbReference type="EMBL" id="CAJVPG010000022">
    <property type="protein sequence ID" value="CAG8248990.1"/>
    <property type="molecule type" value="Genomic_DNA"/>
</dbReference>
<dbReference type="InterPro" id="IPR011333">
    <property type="entry name" value="SKP1/BTB/POZ_sf"/>
</dbReference>
<gene>
    <name evidence="2" type="ORF">PSALAMII_LOCUS673</name>
</gene>
<sequence length="344" mass="38753">MASVNNFHQTPRMFEECPLQIITGPQKTILYVHPGLLSSCGSPVLEARVKDEWSNNETNKVLDWTDFDVETVKCVLSYLYTGDYHVACPPYPDEDLGDCDVPGPMCSVEILGVGDQTARRSSIFTQKRSAALDLRHASEEPFGRPLTPVRGLLKAGVPTASMQTAAGAFMKREHALCEDLGNLAVVHAKVYCFANYFLFRRLGIFAIQRLTQLLEFCNPTKQFLLDLKDAIHLVYSSTLKSEPDDPARELLSQYVAVNCAQISKENLKSLIGEGGDFMIDLSHKMSRSIATNEKLAGELQRQISWSNDEDLIRILNDLQQQTHIFREAEKEILEWKRGNRELQD</sequence>
<evidence type="ECO:0000259" key="1">
    <source>
        <dbReference type="PROSITE" id="PS50097"/>
    </source>
</evidence>
<organism evidence="2 3">
    <name type="scientific">Penicillium salamii</name>
    <dbReference type="NCBI Taxonomy" id="1612424"/>
    <lineage>
        <taxon>Eukaryota</taxon>
        <taxon>Fungi</taxon>
        <taxon>Dikarya</taxon>
        <taxon>Ascomycota</taxon>
        <taxon>Pezizomycotina</taxon>
        <taxon>Eurotiomycetes</taxon>
        <taxon>Eurotiomycetidae</taxon>
        <taxon>Eurotiales</taxon>
        <taxon>Aspergillaceae</taxon>
        <taxon>Penicillium</taxon>
    </lineage>
</organism>
<evidence type="ECO:0000313" key="3">
    <source>
        <dbReference type="Proteomes" id="UP001152649"/>
    </source>
</evidence>
<dbReference type="PROSITE" id="PS50097">
    <property type="entry name" value="BTB"/>
    <property type="match status" value="1"/>
</dbReference>
<dbReference type="Gene3D" id="3.30.710.10">
    <property type="entry name" value="Potassium Channel Kv1.1, Chain A"/>
    <property type="match status" value="1"/>
</dbReference>
<name>A0A9W4I7A6_9EURO</name>
<dbReference type="AlphaFoldDB" id="A0A9W4I7A6"/>